<evidence type="ECO:0000313" key="4">
    <source>
        <dbReference type="Proteomes" id="UP000642144"/>
    </source>
</evidence>
<dbReference type="Pfam" id="PF13229">
    <property type="entry name" value="Beta_helix"/>
    <property type="match status" value="1"/>
</dbReference>
<evidence type="ECO:0000259" key="2">
    <source>
        <dbReference type="Pfam" id="PF13229"/>
    </source>
</evidence>
<dbReference type="InterPro" id="IPR011050">
    <property type="entry name" value="Pectin_lyase_fold/virulence"/>
</dbReference>
<proteinExistence type="predicted"/>
<feature type="signal peptide" evidence="1">
    <location>
        <begin position="1"/>
        <end position="28"/>
    </location>
</feature>
<accession>A0ABW9W5D8</accession>
<sequence length="310" mass="34172">MRINFRTIKIFIKIFVIHRILTPSFSNAEQLNPKVHNSFCEVAVDLTTDNWSVSIRNSGIFCIGSTLKQTFPLIRLPHQAVPMNPLISIFSSNVTVDLMNRNLSAQTPTGQGVVAEDTSRMPRHTIEIRRGTIRTASQPTIFMVNSWNSNNVRFGSGRFAIAESASDLTQYKPTEFVLENLTLTAENHVIIMQGMNNIIRHCKIIGGNGTVNVFGPNLIFEDNEIILHAKAQAEASDQAPAALYLEDAAGSVVRNNRITIKGKTSGSQAIVLKNSPNVTLQGNTISGTDSLYNLLDEHSSVMATDNHLNR</sequence>
<feature type="domain" description="Right handed beta helix" evidence="2">
    <location>
        <begin position="176"/>
        <end position="289"/>
    </location>
</feature>
<dbReference type="SUPFAM" id="SSF51126">
    <property type="entry name" value="Pectin lyase-like"/>
    <property type="match status" value="1"/>
</dbReference>
<evidence type="ECO:0000256" key="1">
    <source>
        <dbReference type="SAM" id="SignalP"/>
    </source>
</evidence>
<reference evidence="3 4" key="1">
    <citation type="submission" date="2019-12" db="EMBL/GenBank/DDBJ databases">
        <title>Novel species isolated from a subtropical stream in China.</title>
        <authorList>
            <person name="Lu H."/>
        </authorList>
    </citation>
    <scope>NUCLEOTIDE SEQUENCE [LARGE SCALE GENOMIC DNA]</scope>
    <source>
        <strain evidence="3 4">CY42W</strain>
    </source>
</reference>
<gene>
    <name evidence="3" type="ORF">GTP69_22490</name>
</gene>
<keyword evidence="1" id="KW-0732">Signal</keyword>
<organism evidence="3 4">
    <name type="scientific">Duganella levis</name>
    <dbReference type="NCBI Taxonomy" id="2692169"/>
    <lineage>
        <taxon>Bacteria</taxon>
        <taxon>Pseudomonadati</taxon>
        <taxon>Pseudomonadota</taxon>
        <taxon>Betaproteobacteria</taxon>
        <taxon>Burkholderiales</taxon>
        <taxon>Oxalobacteraceae</taxon>
        <taxon>Telluria group</taxon>
        <taxon>Duganella</taxon>
    </lineage>
</organism>
<comment type="caution">
    <text evidence="3">The sequence shown here is derived from an EMBL/GenBank/DDBJ whole genome shotgun (WGS) entry which is preliminary data.</text>
</comment>
<name>A0ABW9W5D8_9BURK</name>
<dbReference type="Proteomes" id="UP000642144">
    <property type="component" value="Unassembled WGS sequence"/>
</dbReference>
<evidence type="ECO:0000313" key="3">
    <source>
        <dbReference type="EMBL" id="MYN29178.1"/>
    </source>
</evidence>
<feature type="chain" id="PRO_5046403085" description="Right handed beta helix domain-containing protein" evidence="1">
    <location>
        <begin position="29"/>
        <end position="310"/>
    </location>
</feature>
<dbReference type="InterPro" id="IPR012334">
    <property type="entry name" value="Pectin_lyas_fold"/>
</dbReference>
<protein>
    <recommendedName>
        <fullName evidence="2">Right handed beta helix domain-containing protein</fullName>
    </recommendedName>
</protein>
<dbReference type="Gene3D" id="2.160.20.10">
    <property type="entry name" value="Single-stranded right-handed beta-helix, Pectin lyase-like"/>
    <property type="match status" value="1"/>
</dbReference>
<dbReference type="InterPro" id="IPR039448">
    <property type="entry name" value="Beta_helix"/>
</dbReference>
<dbReference type="EMBL" id="WWCT01000021">
    <property type="protein sequence ID" value="MYN29178.1"/>
    <property type="molecule type" value="Genomic_DNA"/>
</dbReference>
<keyword evidence="4" id="KW-1185">Reference proteome</keyword>
<dbReference type="RefSeq" id="WP_161056956.1">
    <property type="nucleotide sequence ID" value="NZ_WWCT01000021.1"/>
</dbReference>